<evidence type="ECO:0000313" key="2">
    <source>
        <dbReference type="Proteomes" id="UP000604825"/>
    </source>
</evidence>
<sequence>MLDRPLSTDDMAALAARATTALASISKPRRHGRRRAHGGGKKMAVGVMPMCEEMEDGGKVDVFFNEKLAAA</sequence>
<organism evidence="1 2">
    <name type="scientific">Miscanthus lutarioriparius</name>
    <dbReference type="NCBI Taxonomy" id="422564"/>
    <lineage>
        <taxon>Eukaryota</taxon>
        <taxon>Viridiplantae</taxon>
        <taxon>Streptophyta</taxon>
        <taxon>Embryophyta</taxon>
        <taxon>Tracheophyta</taxon>
        <taxon>Spermatophyta</taxon>
        <taxon>Magnoliopsida</taxon>
        <taxon>Liliopsida</taxon>
        <taxon>Poales</taxon>
        <taxon>Poaceae</taxon>
        <taxon>PACMAD clade</taxon>
        <taxon>Panicoideae</taxon>
        <taxon>Andropogonodae</taxon>
        <taxon>Andropogoneae</taxon>
        <taxon>Saccharinae</taxon>
        <taxon>Miscanthus</taxon>
    </lineage>
</organism>
<protein>
    <submittedName>
        <fullName evidence="1">Uncharacterized protein</fullName>
    </submittedName>
</protein>
<reference evidence="1" key="1">
    <citation type="submission" date="2020-10" db="EMBL/GenBank/DDBJ databases">
        <authorList>
            <person name="Han B."/>
            <person name="Lu T."/>
            <person name="Zhao Q."/>
            <person name="Huang X."/>
            <person name="Zhao Y."/>
        </authorList>
    </citation>
    <scope>NUCLEOTIDE SEQUENCE</scope>
</reference>
<keyword evidence="2" id="KW-1185">Reference proteome</keyword>
<dbReference type="Proteomes" id="UP000604825">
    <property type="component" value="Unassembled WGS sequence"/>
</dbReference>
<gene>
    <name evidence="1" type="ORF">NCGR_LOCUS18062</name>
</gene>
<proteinExistence type="predicted"/>
<dbReference type="EMBL" id="CAJGYO010000004">
    <property type="protein sequence ID" value="CAD6226190.1"/>
    <property type="molecule type" value="Genomic_DNA"/>
</dbReference>
<evidence type="ECO:0000313" key="1">
    <source>
        <dbReference type="EMBL" id="CAD6226190.1"/>
    </source>
</evidence>
<name>A0A811NMK0_9POAL</name>
<accession>A0A811NMK0</accession>
<dbReference type="AlphaFoldDB" id="A0A811NMK0"/>
<comment type="caution">
    <text evidence="1">The sequence shown here is derived from an EMBL/GenBank/DDBJ whole genome shotgun (WGS) entry which is preliminary data.</text>
</comment>